<dbReference type="GO" id="GO:0003676">
    <property type="term" value="F:nucleic acid binding"/>
    <property type="evidence" value="ECO:0007669"/>
    <property type="project" value="InterPro"/>
</dbReference>
<dbReference type="Proteomes" id="UP001065682">
    <property type="component" value="Unassembled WGS sequence"/>
</dbReference>
<name>A0A9E4ZJG4_9EURY</name>
<reference evidence="3" key="1">
    <citation type="submission" date="2019-06" db="EMBL/GenBank/DDBJ databases">
        <title>Methanoculleus strain from Tamsui River, Taipei, Taiwan.</title>
        <authorList>
            <person name="You Y.-T."/>
            <person name="Chen S.-C."/>
            <person name="Lai S.-J."/>
            <person name="Lee Y.-C."/>
            <person name="Lai M.-C."/>
        </authorList>
    </citation>
    <scope>NUCLEOTIDE SEQUENCE</scope>
    <source>
        <strain evidence="3">Afa-1</strain>
    </source>
</reference>
<feature type="region of interest" description="Disordered" evidence="1">
    <location>
        <begin position="175"/>
        <end position="194"/>
    </location>
</feature>
<evidence type="ECO:0000313" key="3">
    <source>
        <dbReference type="EMBL" id="MCT8336604.1"/>
    </source>
</evidence>
<comment type="caution">
    <text evidence="3">The sequence shown here is derived from an EMBL/GenBank/DDBJ whole genome shotgun (WGS) entry which is preliminary data.</text>
</comment>
<dbReference type="EMBL" id="VHLL01000002">
    <property type="protein sequence ID" value="MCT8336604.1"/>
    <property type="molecule type" value="Genomic_DNA"/>
</dbReference>
<accession>A0A9E4ZJG4</accession>
<evidence type="ECO:0000313" key="4">
    <source>
        <dbReference type="Proteomes" id="UP001065682"/>
    </source>
</evidence>
<dbReference type="InterPro" id="IPR043714">
    <property type="entry name" value="DUF5655"/>
</dbReference>
<dbReference type="Pfam" id="PF18899">
    <property type="entry name" value="DUF5655"/>
    <property type="match status" value="1"/>
</dbReference>
<proteinExistence type="predicted"/>
<evidence type="ECO:0000256" key="1">
    <source>
        <dbReference type="SAM" id="MobiDB-lite"/>
    </source>
</evidence>
<dbReference type="InterPro" id="IPR011856">
    <property type="entry name" value="tRNA_endonuc-like_dom_sf"/>
</dbReference>
<organism evidence="3 4">
    <name type="scientific">Methanoculleus formosensis</name>
    <dbReference type="NCBI Taxonomy" id="2590886"/>
    <lineage>
        <taxon>Archaea</taxon>
        <taxon>Methanobacteriati</taxon>
        <taxon>Methanobacteriota</taxon>
        <taxon>Stenosarchaea group</taxon>
        <taxon>Methanomicrobia</taxon>
        <taxon>Methanomicrobiales</taxon>
        <taxon>Methanomicrobiaceae</taxon>
        <taxon>Methanoculleus</taxon>
    </lineage>
</organism>
<feature type="domain" description="DUF5655" evidence="2">
    <location>
        <begin position="207"/>
        <end position="310"/>
    </location>
</feature>
<dbReference type="Gene3D" id="3.40.1350.10">
    <property type="match status" value="1"/>
</dbReference>
<sequence length="311" mass="35139">MGDIRIFRIDGPEACELKGSSVALEKSLQVYIEKNLEQLLGITFLESEYSTGKTHGGRIDSLGIDENGFPVIIEYKRAINENVINQGLYYLDWLLDHKGEFELMVLKKLGKAYDEKLDWSNPRLLCIAGDFTKYDVHAVQQINRNVELIRYRQFEDNLLLLELVNATAAQNAATALSTTTKSSEGTGLRPARTAPSFSENLERSDVVLRDRVEALKAYIEALGDDVQTKVLKFYVAFKRIKNFACMTIGVQKREIVVWVKVDPDTVEIEPGFTRDVREIGHYGTGDLEILIRSDADLEKAKPLILQSYEAN</sequence>
<dbReference type="RefSeq" id="WP_261596669.1">
    <property type="nucleotide sequence ID" value="NZ_VHLL01000002.1"/>
</dbReference>
<evidence type="ECO:0000259" key="2">
    <source>
        <dbReference type="Pfam" id="PF18899"/>
    </source>
</evidence>
<dbReference type="AlphaFoldDB" id="A0A9E4ZJG4"/>
<protein>
    <submittedName>
        <fullName evidence="3">DUF91 domain-containing protein</fullName>
    </submittedName>
</protein>
<gene>
    <name evidence="3" type="ORF">FKB36_03605</name>
</gene>
<keyword evidence="4" id="KW-1185">Reference proteome</keyword>